<gene>
    <name evidence="1" type="ORF">ENJ12_13230</name>
</gene>
<accession>A0A831RZ03</accession>
<evidence type="ECO:0000313" key="1">
    <source>
        <dbReference type="EMBL" id="HEC07812.1"/>
    </source>
</evidence>
<organism evidence="1">
    <name type="scientific">Thiolapillus brandeum</name>
    <dbReference type="NCBI Taxonomy" id="1076588"/>
    <lineage>
        <taxon>Bacteria</taxon>
        <taxon>Pseudomonadati</taxon>
        <taxon>Pseudomonadota</taxon>
        <taxon>Gammaproteobacteria</taxon>
        <taxon>Chromatiales</taxon>
        <taxon>Sedimenticolaceae</taxon>
        <taxon>Thiolapillus</taxon>
    </lineage>
</organism>
<protein>
    <submittedName>
        <fullName evidence="1">Uncharacterized protein</fullName>
    </submittedName>
</protein>
<comment type="caution">
    <text evidence="1">The sequence shown here is derived from an EMBL/GenBank/DDBJ whole genome shotgun (WGS) entry which is preliminary data.</text>
</comment>
<dbReference type="AlphaFoldDB" id="A0A831RZ03"/>
<reference evidence="1" key="1">
    <citation type="journal article" date="2020" name="mSystems">
        <title>Genome- and Community-Level Interaction Insights into Carbon Utilization and Element Cycling Functions of Hydrothermarchaeota in Hydrothermal Sediment.</title>
        <authorList>
            <person name="Zhou Z."/>
            <person name="Liu Y."/>
            <person name="Xu W."/>
            <person name="Pan J."/>
            <person name="Luo Z.H."/>
            <person name="Li M."/>
        </authorList>
    </citation>
    <scope>NUCLEOTIDE SEQUENCE [LARGE SCALE GENOMIC DNA]</scope>
    <source>
        <strain evidence="1">HyVt-458</strain>
    </source>
</reference>
<proteinExistence type="predicted"/>
<dbReference type="Proteomes" id="UP000886339">
    <property type="component" value="Unassembled WGS sequence"/>
</dbReference>
<sequence length="139" mass="15269">MIHSLRISRELWPELTTRPHFIVDLDYAGCGISWDDIYFAAEDEMVARLREMRIGRKGKVALDGGFRFVLTVEMQATGGVTLGFRTESGAEFPGKRILEGFFEVGGEYTDALLGGLVDLIDKGRPFAIAGSPGVMVDVP</sequence>
<dbReference type="EMBL" id="DRLF01000455">
    <property type="protein sequence ID" value="HEC07812.1"/>
    <property type="molecule type" value="Genomic_DNA"/>
</dbReference>
<name>A0A831RZ03_9GAMM</name>